<feature type="region of interest" description="Disordered" evidence="1">
    <location>
        <begin position="32"/>
        <end position="53"/>
    </location>
</feature>
<protein>
    <recommendedName>
        <fullName evidence="5">Copper amine oxidase</fullName>
    </recommendedName>
</protein>
<dbReference type="Proteomes" id="UP000673975">
    <property type="component" value="Unassembled WGS sequence"/>
</dbReference>
<proteinExistence type="predicted"/>
<sequence>MNALSCKHRKPFLITMLVLMMCALPFACDVTSSDDDPDDDAPPLQPPGPRFMGASSGDLLTLNDFELGELPRIPYQRIPREGAALAFSDMPEYFRTGAGIAMQESLEPGPNRLYVYHVIGQGEGSGVITSVLENTGSETMNVEFKAYAFPEISGNYLHIGKTGLADFFNSRYLNGDVPSSFTIEPGERRVIDEEMDSQTSSYPQLVHGFYEFEIDQPGEVSVLMRREGDDSGEAVDELELLPRRLPGHSSSGAGRGLFEEADFDIINDDEFILDSGDGVQKLVVADGNDDPWVKGWDSIAGDEYENRGNYGVFYHLSIERKSSDNRGIAVLMGNRYAVGPDDEDNPCMNQSGAVFVDAGADPRGVVQIPEEETFFNTKGEYVLLQAYRPLDEGETDTINIIYSPPGASCLPTPIVFVPFERE</sequence>
<reference evidence="3" key="1">
    <citation type="submission" date="2021-02" db="EMBL/GenBank/DDBJ databases">
        <title>Natronogracilivirga saccharolytica gen. nov. sp. nov. a new anaerobic, haloalkiliphilic carbohydrate-fermenting bacterium from soda lake and proposing of Cyclonatronumiaceae fam. nov. in the phylum Balneolaeota.</title>
        <authorList>
            <person name="Zhilina T.N."/>
            <person name="Sorokin D.Y."/>
            <person name="Zavarzina D.G."/>
            <person name="Toshchakov S.V."/>
            <person name="Kublanov I.V."/>
        </authorList>
    </citation>
    <scope>NUCLEOTIDE SEQUENCE</scope>
    <source>
        <strain evidence="3">Z-1702</strain>
    </source>
</reference>
<evidence type="ECO:0008006" key="5">
    <source>
        <dbReference type="Google" id="ProtNLM"/>
    </source>
</evidence>
<dbReference type="RefSeq" id="WP_210511043.1">
    <property type="nucleotide sequence ID" value="NZ_JAFIDN010000003.1"/>
</dbReference>
<evidence type="ECO:0000256" key="2">
    <source>
        <dbReference type="SAM" id="SignalP"/>
    </source>
</evidence>
<feature type="compositionally biased region" description="Acidic residues" evidence="1">
    <location>
        <begin position="32"/>
        <end position="41"/>
    </location>
</feature>
<gene>
    <name evidence="3" type="ORF">NATSA_05680</name>
</gene>
<keyword evidence="2" id="KW-0732">Signal</keyword>
<comment type="caution">
    <text evidence="3">The sequence shown here is derived from an EMBL/GenBank/DDBJ whole genome shotgun (WGS) entry which is preliminary data.</text>
</comment>
<organism evidence="3 4">
    <name type="scientific">Natronogracilivirga saccharolytica</name>
    <dbReference type="NCBI Taxonomy" id="2812953"/>
    <lineage>
        <taxon>Bacteria</taxon>
        <taxon>Pseudomonadati</taxon>
        <taxon>Balneolota</taxon>
        <taxon>Balneolia</taxon>
        <taxon>Balneolales</taxon>
        <taxon>Cyclonatronaceae</taxon>
        <taxon>Natronogracilivirga</taxon>
    </lineage>
</organism>
<evidence type="ECO:0000256" key="1">
    <source>
        <dbReference type="SAM" id="MobiDB-lite"/>
    </source>
</evidence>
<dbReference type="EMBL" id="JAFIDN010000003">
    <property type="protein sequence ID" value="MBP3192148.1"/>
    <property type="molecule type" value="Genomic_DNA"/>
</dbReference>
<feature type="signal peptide" evidence="2">
    <location>
        <begin position="1"/>
        <end position="27"/>
    </location>
</feature>
<feature type="chain" id="PRO_5035218366" description="Copper amine oxidase" evidence="2">
    <location>
        <begin position="28"/>
        <end position="422"/>
    </location>
</feature>
<name>A0A8J7S532_9BACT</name>
<evidence type="ECO:0000313" key="4">
    <source>
        <dbReference type="Proteomes" id="UP000673975"/>
    </source>
</evidence>
<evidence type="ECO:0000313" key="3">
    <source>
        <dbReference type="EMBL" id="MBP3192148.1"/>
    </source>
</evidence>
<dbReference type="AlphaFoldDB" id="A0A8J7S532"/>
<accession>A0A8J7S532</accession>
<keyword evidence="4" id="KW-1185">Reference proteome</keyword>